<feature type="region of interest" description="Disordered" evidence="1">
    <location>
        <begin position="309"/>
        <end position="338"/>
    </location>
</feature>
<dbReference type="AlphaFoldDB" id="A0A921V0E2"/>
<gene>
    <name evidence="2" type="ORF">BDA96_01G418200</name>
</gene>
<feature type="compositionally biased region" description="Basic and acidic residues" evidence="1">
    <location>
        <begin position="703"/>
        <end position="714"/>
    </location>
</feature>
<proteinExistence type="predicted"/>
<feature type="region of interest" description="Disordered" evidence="1">
    <location>
        <begin position="820"/>
        <end position="840"/>
    </location>
</feature>
<feature type="compositionally biased region" description="Basic and acidic residues" evidence="1">
    <location>
        <begin position="524"/>
        <end position="536"/>
    </location>
</feature>
<evidence type="ECO:0008006" key="4">
    <source>
        <dbReference type="Google" id="ProtNLM"/>
    </source>
</evidence>
<evidence type="ECO:0000313" key="2">
    <source>
        <dbReference type="EMBL" id="KAG0551379.1"/>
    </source>
</evidence>
<feature type="compositionally biased region" description="Basic and acidic residues" evidence="1">
    <location>
        <begin position="11"/>
        <end position="20"/>
    </location>
</feature>
<feature type="region of interest" description="Disordered" evidence="1">
    <location>
        <begin position="506"/>
        <end position="540"/>
    </location>
</feature>
<feature type="compositionally biased region" description="Basic and acidic residues" evidence="1">
    <location>
        <begin position="266"/>
        <end position="277"/>
    </location>
</feature>
<feature type="compositionally biased region" description="Low complexity" evidence="1">
    <location>
        <begin position="629"/>
        <end position="639"/>
    </location>
</feature>
<organism evidence="2 3">
    <name type="scientific">Sorghum bicolor</name>
    <name type="common">Sorghum</name>
    <name type="synonym">Sorghum vulgare</name>
    <dbReference type="NCBI Taxonomy" id="4558"/>
    <lineage>
        <taxon>Eukaryota</taxon>
        <taxon>Viridiplantae</taxon>
        <taxon>Streptophyta</taxon>
        <taxon>Embryophyta</taxon>
        <taxon>Tracheophyta</taxon>
        <taxon>Spermatophyta</taxon>
        <taxon>Magnoliopsida</taxon>
        <taxon>Liliopsida</taxon>
        <taxon>Poales</taxon>
        <taxon>Poaceae</taxon>
        <taxon>PACMAD clade</taxon>
        <taxon>Panicoideae</taxon>
        <taxon>Andropogonodae</taxon>
        <taxon>Andropogoneae</taxon>
        <taxon>Sorghinae</taxon>
        <taxon>Sorghum</taxon>
    </lineage>
</organism>
<feature type="compositionally biased region" description="Basic residues" evidence="1">
    <location>
        <begin position="618"/>
        <end position="628"/>
    </location>
</feature>
<feature type="compositionally biased region" description="Polar residues" evidence="1">
    <location>
        <begin position="852"/>
        <end position="862"/>
    </location>
</feature>
<feature type="region of interest" description="Disordered" evidence="1">
    <location>
        <begin position="565"/>
        <end position="670"/>
    </location>
</feature>
<accession>A0A921V0E2</accession>
<dbReference type="EMBL" id="CM027680">
    <property type="protein sequence ID" value="KAG0551379.1"/>
    <property type="molecule type" value="Genomic_DNA"/>
</dbReference>
<sequence length="939" mass="101450">MTDVSSADPVDDGREIRQDPVDGSLEVAVAAWQGETLSPLVERGSERRAPPTNPNYSLPHRRPHLADQRSPSCRRPAAALQVAAKQDWESERARKPHTPPPSPLMRRKKHLDRGGGGGGGGTELFICFTSRPSAASAASVAGGSAQSSLRPSSSSKLLSPGRGSASASGAEAVPAPPLHPSLSRRLRNSGSLKGGQSPMFPSGSTGGGRRGRGGFEPAEPSSPKVTCIGQVRVKGGKRKPKHASAAVLRSRSRRGGVGGGGSAEVSFRRSGDDRDGPQGKNQGWVYQIPVNICEALKTFGSCGGRSLCSPSRPGGGSERGALSTDAHRGKKRRQGTPAGGSWLCGAAVARCLLAIQEEDDDEVGKGAAVVPAEEMRASEVGLVMEGWDVEEEEKAVMVGEVEVEKKDEILVVGKEEEGRVSVCIPPRNALLLMRCRSDPVRMAALATRFWGSPAAATVEQVDNEVTGCLNDNGEEEEEEAEAEPVECKDEARCSAVSVKDLKCEECGSDENDGAEAGEIGQAKAEAEESSKCGDLVEEKEDASCRVGVEEANVVRKDARLEVPLGEVTERENQGPDMVELVISEEEVPAQEKVDEEMKGRRSISSYSPSAALKEDRTKLRRLSSRRRVSTSSRASSSTDRVGRRHSFSAETEARRSSFSSLKDSRRASFSIDRDGRRWSFSIEQEHLVAEPKVLMASRKGKKTSSEAESEKDCDVAPNSAEEGQEFYDDGKEEETTENVEEEGKTQYEETNQEVEKVETRAEECEGGAGPVIQRRKKSGELPDCLLLMMYEPKLSMEVSKETWVCSTDFVHWKSYQGKNNRNHRQQKASVTGTVETEKKENAEGTTIMNDVQESKDPSTVNSAVPMPCPVVQKTPPLKPATTEQKLKLELPPVTNAAAYAPFVLKRCKSEPMRSSARLAPDACFWKDRHRPLNATGVGF</sequence>
<comment type="caution">
    <text evidence="2">The sequence shown here is derived from an EMBL/GenBank/DDBJ whole genome shotgun (WGS) entry which is preliminary data.</text>
</comment>
<dbReference type="PANTHER" id="PTHR33448">
    <property type="entry name" value="CHLOROPLAST PROTEIN HCF243-RELATED"/>
    <property type="match status" value="1"/>
</dbReference>
<reference evidence="2" key="2">
    <citation type="submission" date="2020-10" db="EMBL/GenBank/DDBJ databases">
        <authorList>
            <person name="Cooper E.A."/>
            <person name="Brenton Z.W."/>
            <person name="Flinn B.S."/>
            <person name="Jenkins J."/>
            <person name="Shu S."/>
            <person name="Flowers D."/>
            <person name="Luo F."/>
            <person name="Wang Y."/>
            <person name="Xia P."/>
            <person name="Barry K."/>
            <person name="Daum C."/>
            <person name="Lipzen A."/>
            <person name="Yoshinaga Y."/>
            <person name="Schmutz J."/>
            <person name="Saski C."/>
            <person name="Vermerris W."/>
            <person name="Kresovich S."/>
        </authorList>
    </citation>
    <scope>NUCLEOTIDE SEQUENCE</scope>
</reference>
<dbReference type="PANTHER" id="PTHR33448:SF4">
    <property type="entry name" value="CHLOROPLAST PROTEIN HCF243"/>
    <property type="match status" value="1"/>
</dbReference>
<protein>
    <recommendedName>
        <fullName evidence="4">Chloroplast protein HCF243</fullName>
    </recommendedName>
</protein>
<feature type="region of interest" description="Disordered" evidence="1">
    <location>
        <begin position="696"/>
        <end position="750"/>
    </location>
</feature>
<dbReference type="Proteomes" id="UP000807115">
    <property type="component" value="Chromosome 1"/>
</dbReference>
<feature type="region of interest" description="Disordered" evidence="1">
    <location>
        <begin position="852"/>
        <end position="877"/>
    </location>
</feature>
<name>A0A921V0E2_SORBI</name>
<evidence type="ECO:0000256" key="1">
    <source>
        <dbReference type="SAM" id="MobiDB-lite"/>
    </source>
</evidence>
<feature type="compositionally biased region" description="Low complexity" evidence="1">
    <location>
        <begin position="133"/>
        <end position="173"/>
    </location>
</feature>
<feature type="compositionally biased region" description="Acidic residues" evidence="1">
    <location>
        <begin position="722"/>
        <end position="740"/>
    </location>
</feature>
<evidence type="ECO:0000313" key="3">
    <source>
        <dbReference type="Proteomes" id="UP000807115"/>
    </source>
</evidence>
<reference evidence="2" key="1">
    <citation type="journal article" date="2019" name="BMC Genomics">
        <title>A new reference genome for Sorghum bicolor reveals high levels of sequence similarity between sweet and grain genotypes: implications for the genetics of sugar metabolism.</title>
        <authorList>
            <person name="Cooper E.A."/>
            <person name="Brenton Z.W."/>
            <person name="Flinn B.S."/>
            <person name="Jenkins J."/>
            <person name="Shu S."/>
            <person name="Flowers D."/>
            <person name="Luo F."/>
            <person name="Wang Y."/>
            <person name="Xia P."/>
            <person name="Barry K."/>
            <person name="Daum C."/>
            <person name="Lipzen A."/>
            <person name="Yoshinaga Y."/>
            <person name="Schmutz J."/>
            <person name="Saski C."/>
            <person name="Vermerris W."/>
            <person name="Kresovich S."/>
        </authorList>
    </citation>
    <scope>NUCLEOTIDE SEQUENCE</scope>
</reference>
<feature type="region of interest" description="Disordered" evidence="1">
    <location>
        <begin position="1"/>
        <end position="282"/>
    </location>
</feature>
<feature type="compositionally biased region" description="Basic and acidic residues" evidence="1">
    <location>
        <begin position="589"/>
        <end position="599"/>
    </location>
</feature>
<feature type="compositionally biased region" description="Acidic residues" evidence="1">
    <location>
        <begin position="506"/>
        <end position="515"/>
    </location>
</feature>
<feature type="compositionally biased region" description="Basic and acidic residues" evidence="1">
    <location>
        <begin position="741"/>
        <end position="750"/>
    </location>
</feature>